<accession>A0A132C273</accession>
<reference evidence="3 4" key="1">
    <citation type="submission" date="2015-12" db="EMBL/GenBank/DDBJ databases">
        <title>Genome sequence of the marine Rhodobacteraceae strain O3.65, Candidatus Tritonibacter horizontis.</title>
        <authorList>
            <person name="Poehlein A."/>
            <person name="Giebel H.A."/>
            <person name="Voget S."/>
            <person name="Brinkhoff T."/>
        </authorList>
    </citation>
    <scope>NUCLEOTIDE SEQUENCE [LARGE SCALE GENOMIC DNA]</scope>
    <source>
        <strain evidence="3 4">O3.65</strain>
    </source>
</reference>
<comment type="caution">
    <text evidence="3">The sequence shown here is derived from an EMBL/GenBank/DDBJ whole genome shotgun (WGS) entry which is preliminary data.</text>
</comment>
<keyword evidence="1" id="KW-0732">Signal</keyword>
<dbReference type="InterPro" id="IPR007372">
    <property type="entry name" value="Lipid/polyisoprenoid-bd_YceI"/>
</dbReference>
<feature type="signal peptide" evidence="1">
    <location>
        <begin position="1"/>
        <end position="22"/>
    </location>
</feature>
<name>A0A132C273_9RHOB</name>
<dbReference type="PANTHER" id="PTHR34406">
    <property type="entry name" value="PROTEIN YCEI"/>
    <property type="match status" value="1"/>
</dbReference>
<feature type="chain" id="PRO_5007288810" evidence="1">
    <location>
        <begin position="23"/>
        <end position="184"/>
    </location>
</feature>
<dbReference type="RefSeq" id="WP_068240852.1">
    <property type="nucleotide sequence ID" value="NZ_LPUY01000025.1"/>
</dbReference>
<evidence type="ECO:0000259" key="2">
    <source>
        <dbReference type="SMART" id="SM00867"/>
    </source>
</evidence>
<proteinExistence type="predicted"/>
<dbReference type="Pfam" id="PF04264">
    <property type="entry name" value="YceI"/>
    <property type="match status" value="1"/>
</dbReference>
<evidence type="ECO:0000313" key="3">
    <source>
        <dbReference type="EMBL" id="KUP94217.1"/>
    </source>
</evidence>
<dbReference type="Gene3D" id="2.40.128.110">
    <property type="entry name" value="Lipid/polyisoprenoid-binding, YceI-like"/>
    <property type="match status" value="1"/>
</dbReference>
<organism evidence="3 4">
    <name type="scientific">Tritonibacter horizontis</name>
    <dbReference type="NCBI Taxonomy" id="1768241"/>
    <lineage>
        <taxon>Bacteria</taxon>
        <taxon>Pseudomonadati</taxon>
        <taxon>Pseudomonadota</taxon>
        <taxon>Alphaproteobacteria</taxon>
        <taxon>Rhodobacterales</taxon>
        <taxon>Paracoccaceae</taxon>
        <taxon>Tritonibacter</taxon>
    </lineage>
</organism>
<sequence length="184" mass="19388">MNIPFGCAALSALVLTISVASAEPSWIMRANESTLEFVIDIGGATVTGGFSDWTVTTLFDPAQPKTASLRVEIAMASVYVDDPRAQAIGNSTWLAVGDYPIAVFEAEGFDWAPDTGALTVHGGLALRDITQPLTLTGTLKANNGRGEAQITATIPRLRYDIGVGQEAVGTNVQLHGHFVATLQD</sequence>
<dbReference type="AlphaFoldDB" id="A0A132C273"/>
<dbReference type="OrthoDB" id="1247465at2"/>
<dbReference type="EMBL" id="LPUY01000025">
    <property type="protein sequence ID" value="KUP94217.1"/>
    <property type="molecule type" value="Genomic_DNA"/>
</dbReference>
<keyword evidence="4" id="KW-1185">Reference proteome</keyword>
<dbReference type="Proteomes" id="UP000068382">
    <property type="component" value="Unassembled WGS sequence"/>
</dbReference>
<evidence type="ECO:0000313" key="4">
    <source>
        <dbReference type="Proteomes" id="UP000068382"/>
    </source>
</evidence>
<evidence type="ECO:0000256" key="1">
    <source>
        <dbReference type="SAM" id="SignalP"/>
    </source>
</evidence>
<dbReference type="SMART" id="SM00867">
    <property type="entry name" value="YceI"/>
    <property type="match status" value="1"/>
</dbReference>
<feature type="domain" description="Lipid/polyisoprenoid-binding YceI-like" evidence="2">
    <location>
        <begin position="25"/>
        <end position="181"/>
    </location>
</feature>
<protein>
    <submittedName>
        <fullName evidence="3">Protein YceI</fullName>
    </submittedName>
</protein>
<gene>
    <name evidence="3" type="primary">yceI_2</name>
    <name evidence="3" type="ORF">TRIHO_09530</name>
</gene>
<dbReference type="PANTHER" id="PTHR34406:SF1">
    <property type="entry name" value="PROTEIN YCEI"/>
    <property type="match status" value="1"/>
</dbReference>
<dbReference type="SUPFAM" id="SSF101874">
    <property type="entry name" value="YceI-like"/>
    <property type="match status" value="1"/>
</dbReference>
<dbReference type="InterPro" id="IPR036761">
    <property type="entry name" value="TTHA0802/YceI-like_sf"/>
</dbReference>